<dbReference type="PANTHER" id="PTHR21043:SF0">
    <property type="entry name" value="MITOCHONDRIAL ASSEMBLY OF RIBOSOMAL LARGE SUBUNIT PROTEIN 1"/>
    <property type="match status" value="1"/>
</dbReference>
<dbReference type="AlphaFoldDB" id="D3LTY4"/>
<evidence type="ECO:0000313" key="3">
    <source>
        <dbReference type="EMBL" id="EFD94355.1"/>
    </source>
</evidence>
<dbReference type="GO" id="GO:0043023">
    <property type="term" value="F:ribosomal large subunit binding"/>
    <property type="evidence" value="ECO:0007669"/>
    <property type="project" value="TreeGrafter"/>
</dbReference>
<reference evidence="3" key="2">
    <citation type="submission" date="2009-12" db="EMBL/GenBank/DDBJ databases">
        <authorList>
            <person name="Madupu R."/>
            <person name="Durkin A.S."/>
            <person name="Torralba M."/>
            <person name="Methe B."/>
            <person name="Sutton G.G."/>
            <person name="Strausberg R.L."/>
            <person name="Nelson K.E."/>
        </authorList>
    </citation>
    <scope>NUCLEOTIDE SEQUENCE</scope>
    <source>
        <strain evidence="3">28L</strain>
    </source>
</reference>
<evidence type="ECO:0000313" key="6">
    <source>
        <dbReference type="Proteomes" id="UP000004018"/>
    </source>
</evidence>
<dbReference type="GO" id="GO:0042256">
    <property type="term" value="P:cytosolic ribosome assembly"/>
    <property type="evidence" value="ECO:0007669"/>
    <property type="project" value="UniProtKB-UniRule"/>
</dbReference>
<organism evidence="3 5">
    <name type="scientific">Megasphaera lornae</name>
    <dbReference type="NCBI Taxonomy" id="1000568"/>
    <lineage>
        <taxon>Bacteria</taxon>
        <taxon>Bacillati</taxon>
        <taxon>Bacillota</taxon>
        <taxon>Negativicutes</taxon>
        <taxon>Veillonellales</taxon>
        <taxon>Veillonellaceae</taxon>
        <taxon>Megasphaera</taxon>
    </lineage>
</organism>
<evidence type="ECO:0000256" key="2">
    <source>
        <dbReference type="HAMAP-Rule" id="MF_01477"/>
    </source>
</evidence>
<dbReference type="NCBIfam" id="TIGR00090">
    <property type="entry name" value="rsfS_iojap_ybeB"/>
    <property type="match status" value="1"/>
</dbReference>
<protein>
    <recommendedName>
        <fullName evidence="2">Ribosomal silencing factor RsfS</fullName>
    </recommendedName>
</protein>
<dbReference type="SUPFAM" id="SSF81301">
    <property type="entry name" value="Nucleotidyltransferase"/>
    <property type="match status" value="1"/>
</dbReference>
<dbReference type="HAMAP" id="MF_01477">
    <property type="entry name" value="Iojap_RsfS"/>
    <property type="match status" value="1"/>
</dbReference>
<dbReference type="eggNOG" id="COG0799">
    <property type="taxonomic scope" value="Bacteria"/>
</dbReference>
<comment type="subunit">
    <text evidence="2">Interacts with ribosomal protein uL14 (rplN).</text>
</comment>
<dbReference type="InterPro" id="IPR043519">
    <property type="entry name" value="NT_sf"/>
</dbReference>
<evidence type="ECO:0000256" key="1">
    <source>
        <dbReference type="ARBA" id="ARBA00010574"/>
    </source>
</evidence>
<dbReference type="Gene3D" id="3.30.460.10">
    <property type="entry name" value="Beta Polymerase, domain 2"/>
    <property type="match status" value="1"/>
</dbReference>
<sequence length="125" mass="14048">MPIIKKETPAVQPCTVYEIAAQAADEKKAWNITILNIEESSLMADYFVICSVRNERMARSVADAVEEALALQGHSVTHKEGYHTGKWILLDAGIVVIHIFVENERQYYGIEDLWGDAKRIPFAGE</sequence>
<proteinExistence type="inferred from homology"/>
<name>D3LTY4_9FIRM</name>
<gene>
    <name evidence="2" type="primary">rsfS</name>
    <name evidence="3" type="ORF">HMPREF0889_1535</name>
    <name evidence="4" type="ORF">HMPREF1039_1530</name>
</gene>
<keyword evidence="2" id="KW-0678">Repressor</keyword>
<evidence type="ECO:0000313" key="5">
    <source>
        <dbReference type="Proteomes" id="UP000003242"/>
    </source>
</evidence>
<comment type="similarity">
    <text evidence="1 2">Belongs to the Iojap/RsfS family.</text>
</comment>
<dbReference type="PANTHER" id="PTHR21043">
    <property type="entry name" value="IOJAP SUPERFAMILY ORTHOLOG"/>
    <property type="match status" value="1"/>
</dbReference>
<dbReference type="InterPro" id="IPR004394">
    <property type="entry name" value="Iojap/RsfS/C7orf30"/>
</dbReference>
<dbReference type="OrthoDB" id="9793681at2"/>
<comment type="function">
    <text evidence="2">Functions as a ribosomal silencing factor. Interacts with ribosomal protein uL14 (rplN), blocking formation of intersubunit bridge B8. Prevents association of the 30S and 50S ribosomal subunits and the formation of functional ribosomes, thus repressing translation.</text>
</comment>
<reference evidence="5" key="1">
    <citation type="submission" date="2009-12" db="EMBL/GenBank/DDBJ databases">
        <title>Sequence of Clostridiales genomosp. BVAB3 str. UPII9-5.</title>
        <authorList>
            <person name="Madupu R."/>
            <person name="Durkin A.S."/>
            <person name="Torralba M."/>
            <person name="Methe B."/>
            <person name="Sutton G.G."/>
            <person name="Strausberg R.L."/>
            <person name="Nelson K.E."/>
        </authorList>
    </citation>
    <scope>NUCLEOTIDE SEQUENCE [LARGE SCALE GENOMIC DNA]</scope>
    <source>
        <strain evidence="5">28L</strain>
    </source>
</reference>
<keyword evidence="6" id="KW-1185">Reference proteome</keyword>
<dbReference type="Pfam" id="PF02410">
    <property type="entry name" value="RsfS"/>
    <property type="match status" value="1"/>
</dbReference>
<keyword evidence="2" id="KW-0810">Translation regulation</keyword>
<dbReference type="GO" id="GO:0005737">
    <property type="term" value="C:cytoplasm"/>
    <property type="evidence" value="ECO:0007669"/>
    <property type="project" value="UniProtKB-SubCell"/>
</dbReference>
<accession>D3LTY4</accession>
<dbReference type="Proteomes" id="UP000004018">
    <property type="component" value="Unassembled WGS sequence"/>
</dbReference>
<dbReference type="Proteomes" id="UP000003242">
    <property type="component" value="Unassembled WGS sequence"/>
</dbReference>
<dbReference type="GO" id="GO:0090071">
    <property type="term" value="P:negative regulation of ribosome biogenesis"/>
    <property type="evidence" value="ECO:0007669"/>
    <property type="project" value="UniProtKB-UniRule"/>
</dbReference>
<dbReference type="STRING" id="699218.HMPREF0889_1535"/>
<dbReference type="GO" id="GO:0017148">
    <property type="term" value="P:negative regulation of translation"/>
    <property type="evidence" value="ECO:0007669"/>
    <property type="project" value="UniProtKB-UniRule"/>
</dbReference>
<evidence type="ECO:0000313" key="4">
    <source>
        <dbReference type="EMBL" id="EGL41136.1"/>
    </source>
</evidence>
<comment type="caution">
    <text evidence="3">The sequence shown here is derived from an EMBL/GenBank/DDBJ whole genome shotgun (WGS) entry which is preliminary data.</text>
</comment>
<dbReference type="EMBL" id="AFIJ01000017">
    <property type="protein sequence ID" value="EGL41136.1"/>
    <property type="molecule type" value="Genomic_DNA"/>
</dbReference>
<dbReference type="EMBL" id="ADGP01000014">
    <property type="protein sequence ID" value="EFD94355.1"/>
    <property type="molecule type" value="Genomic_DNA"/>
</dbReference>
<reference evidence="4 6" key="3">
    <citation type="submission" date="2011-04" db="EMBL/GenBank/DDBJ databases">
        <authorList>
            <person name="Harkins D.M."/>
            <person name="Madupu R."/>
            <person name="Durkin A.S."/>
            <person name="Torralba M."/>
            <person name="Methe B."/>
            <person name="Sutton G.G."/>
            <person name="Nelson K.E."/>
        </authorList>
    </citation>
    <scope>NUCLEOTIDE SEQUENCE [LARGE SCALE GENOMIC DNA]</scope>
    <source>
        <strain evidence="4 6">UPII 199-6</strain>
    </source>
</reference>
<dbReference type="RefSeq" id="WP_007390822.1">
    <property type="nucleotide sequence ID" value="NZ_ADGP01000014.1"/>
</dbReference>
<comment type="subcellular location">
    <subcellularLocation>
        <location evidence="2">Cytoplasm</location>
    </subcellularLocation>
</comment>
<keyword evidence="2" id="KW-0963">Cytoplasm</keyword>